<dbReference type="EMBL" id="JACHIU010000001">
    <property type="protein sequence ID" value="MBB6474100.1"/>
    <property type="molecule type" value="Genomic_DNA"/>
</dbReference>
<dbReference type="PRINTS" id="PR00320">
    <property type="entry name" value="GPROTEINBRPT"/>
</dbReference>
<dbReference type="RefSeq" id="WP_184982333.1">
    <property type="nucleotide sequence ID" value="NZ_JACHIU010000001.1"/>
</dbReference>
<dbReference type="AlphaFoldDB" id="A0A7X0IFJ0"/>
<dbReference type="Proteomes" id="UP000555564">
    <property type="component" value="Unassembled WGS sequence"/>
</dbReference>
<evidence type="ECO:0000256" key="2">
    <source>
        <dbReference type="ARBA" id="ARBA00022737"/>
    </source>
</evidence>
<reference evidence="6 7" key="1">
    <citation type="submission" date="2020-08" db="EMBL/GenBank/DDBJ databases">
        <title>Sequencing the genomes of 1000 actinobacteria strains.</title>
        <authorList>
            <person name="Klenk H.-P."/>
        </authorList>
    </citation>
    <scope>NUCLEOTIDE SEQUENCE [LARGE SCALE GENOMIC DNA]</scope>
    <source>
        <strain evidence="6 7">DSM 44936</strain>
    </source>
</reference>
<dbReference type="InterPro" id="IPR036322">
    <property type="entry name" value="WD40_repeat_dom_sf"/>
</dbReference>
<dbReference type="PANTHER" id="PTHR22847:SF637">
    <property type="entry name" value="WD REPEAT DOMAIN 5B"/>
    <property type="match status" value="1"/>
</dbReference>
<accession>A0A7X0IFJ0</accession>
<feature type="repeat" description="WD" evidence="3">
    <location>
        <begin position="293"/>
        <end position="314"/>
    </location>
</feature>
<dbReference type="InterPro" id="IPR015943">
    <property type="entry name" value="WD40/YVTN_repeat-like_dom_sf"/>
</dbReference>
<evidence type="ECO:0000256" key="5">
    <source>
        <dbReference type="SAM" id="SignalP"/>
    </source>
</evidence>
<evidence type="ECO:0000313" key="7">
    <source>
        <dbReference type="Proteomes" id="UP000555564"/>
    </source>
</evidence>
<dbReference type="PANTHER" id="PTHR22847">
    <property type="entry name" value="WD40 REPEAT PROTEIN"/>
    <property type="match status" value="1"/>
</dbReference>
<evidence type="ECO:0000256" key="4">
    <source>
        <dbReference type="SAM" id="MobiDB-lite"/>
    </source>
</evidence>
<dbReference type="InterPro" id="IPR011048">
    <property type="entry name" value="Haem_d1_sf"/>
</dbReference>
<gene>
    <name evidence="6" type="ORF">BJ992_003531</name>
</gene>
<dbReference type="PROSITE" id="PS00678">
    <property type="entry name" value="WD_REPEATS_1"/>
    <property type="match status" value="3"/>
</dbReference>
<sequence>MNVLRFRVLGPVAVTLALLALVAPGPAVQETAPAPRLCDERPATPPPGVPEGPAVVGDGHTDITAVAFGTLGTRTVAVSSGREGTLRVWDVPSLAPAGKPVEVGRGLSVIASRRFGGEKLSVAPDREQVARLGGRPTRVTAGDELVLTDVATGRRVGPRIPLGEDNGVNGLVVLDVGGRPTAVVNDDGGDENEPGPDPLRFFDLRTGRRLGGITGDFSTVRAVSLRGRVALLTVDQPVDDAGTASGTITLWDPESRRRLAVIPGPDLPASGGRIMSRGQHVATASVGGHAYALAGGADDTLRLWDLDEARLVASVTPEGHTDEITGVATTGGGSGPPFAVTGGTDGRIVVWDLAAGRRSGPVMTHPDGPVVLVATGRIGGRQVVASSGGGVLRLWDLATRTGIGEPIPVGETAVVAAYGGRMLLLETRGGRTRVTDLATRAATGTPVAVAATSPGRYLLMDLDGRTAVVEVRRRSRVSDLATGRRLRTVLKAGGEDAFTSGRLRCAPVVLSGRGDAVHVWDPRTGAEVAAPLRGHRKGVQSVLYGRLGDRPVAVTMAGDGVVRLWDLTGPAVLGTVDTGRAYVRLALGVVGGRTVLVAAGRDEQVRTWDLGPAPV</sequence>
<dbReference type="SUPFAM" id="SSF51004">
    <property type="entry name" value="C-terminal (heme d1) domain of cytochrome cd1-nitrite reductase"/>
    <property type="match status" value="1"/>
</dbReference>
<protein>
    <submittedName>
        <fullName evidence="6">WD40 repeat protein</fullName>
    </submittedName>
</protein>
<keyword evidence="7" id="KW-1185">Reference proteome</keyword>
<evidence type="ECO:0000256" key="1">
    <source>
        <dbReference type="ARBA" id="ARBA00022574"/>
    </source>
</evidence>
<proteinExistence type="predicted"/>
<dbReference type="SMART" id="SM00320">
    <property type="entry name" value="WD40"/>
    <property type="match status" value="5"/>
</dbReference>
<name>A0A7X0IFJ0_9ACTN</name>
<dbReference type="PROSITE" id="PS50082">
    <property type="entry name" value="WD_REPEATS_2"/>
    <property type="match status" value="3"/>
</dbReference>
<feature type="signal peptide" evidence="5">
    <location>
        <begin position="1"/>
        <end position="29"/>
    </location>
</feature>
<organism evidence="6 7">
    <name type="scientific">Sphaerisporangium rubeum</name>
    <dbReference type="NCBI Taxonomy" id="321317"/>
    <lineage>
        <taxon>Bacteria</taxon>
        <taxon>Bacillati</taxon>
        <taxon>Actinomycetota</taxon>
        <taxon>Actinomycetes</taxon>
        <taxon>Streptosporangiales</taxon>
        <taxon>Streptosporangiaceae</taxon>
        <taxon>Sphaerisporangium</taxon>
    </lineage>
</organism>
<feature type="region of interest" description="Disordered" evidence="4">
    <location>
        <begin position="32"/>
        <end position="57"/>
    </location>
</feature>
<comment type="caution">
    <text evidence="6">The sequence shown here is derived from an EMBL/GenBank/DDBJ whole genome shotgun (WGS) entry which is preliminary data.</text>
</comment>
<dbReference type="InterPro" id="IPR001680">
    <property type="entry name" value="WD40_rpt"/>
</dbReference>
<feature type="repeat" description="WD" evidence="3">
    <location>
        <begin position="532"/>
        <end position="575"/>
    </location>
</feature>
<feature type="chain" id="PRO_5030816291" evidence="5">
    <location>
        <begin position="30"/>
        <end position="615"/>
    </location>
</feature>
<keyword evidence="2" id="KW-0677">Repeat</keyword>
<evidence type="ECO:0000256" key="3">
    <source>
        <dbReference type="PROSITE-ProRule" id="PRU00221"/>
    </source>
</evidence>
<dbReference type="SUPFAM" id="SSF50978">
    <property type="entry name" value="WD40 repeat-like"/>
    <property type="match status" value="1"/>
</dbReference>
<feature type="repeat" description="WD" evidence="3">
    <location>
        <begin position="317"/>
        <end position="361"/>
    </location>
</feature>
<evidence type="ECO:0000313" key="6">
    <source>
        <dbReference type="EMBL" id="MBB6474100.1"/>
    </source>
</evidence>
<dbReference type="InterPro" id="IPR020472">
    <property type="entry name" value="WD40_PAC1"/>
</dbReference>
<dbReference type="InterPro" id="IPR019775">
    <property type="entry name" value="WD40_repeat_CS"/>
</dbReference>
<dbReference type="Pfam" id="PF00400">
    <property type="entry name" value="WD40"/>
    <property type="match status" value="2"/>
</dbReference>
<dbReference type="Gene3D" id="2.130.10.10">
    <property type="entry name" value="YVTN repeat-like/Quinoprotein amine dehydrogenase"/>
    <property type="match status" value="3"/>
</dbReference>
<keyword evidence="5" id="KW-0732">Signal</keyword>
<keyword evidence="1 3" id="KW-0853">WD repeat</keyword>